<dbReference type="InterPro" id="IPR008490">
    <property type="entry name" value="Transposase_InsH_N"/>
</dbReference>
<reference evidence="4" key="1">
    <citation type="journal article" date="2010" name="FEMS Microbiol. Ecol.">
        <title>Phylogenetic and metagenomic analysis of Verrucomicrobia in former agricultural grassland soil.</title>
        <authorList>
            <person name="Kielak A."/>
            <person name="Rodrigues J.L.M."/>
            <person name="Kuramae E.E."/>
            <person name="Chain P.S.G."/>
            <person name="van Veen J.A."/>
            <person name="Kowalchuk G.A."/>
        </authorList>
    </citation>
    <scope>NUCLEOTIDE SEQUENCE</scope>
</reference>
<dbReference type="Pfam" id="PF05598">
    <property type="entry name" value="DUF772"/>
    <property type="match status" value="1"/>
</dbReference>
<dbReference type="PANTHER" id="PTHR33408">
    <property type="entry name" value="TRANSPOSASE"/>
    <property type="match status" value="1"/>
</dbReference>
<proteinExistence type="predicted"/>
<protein>
    <submittedName>
        <fullName evidence="4">Transposase IS4 family protein</fullName>
    </submittedName>
</protein>
<dbReference type="InterPro" id="IPR025668">
    <property type="entry name" value="Tnp_DDE_dom"/>
</dbReference>
<feature type="region of interest" description="Disordered" evidence="1">
    <location>
        <begin position="375"/>
        <end position="395"/>
    </location>
</feature>
<dbReference type="Pfam" id="PF13751">
    <property type="entry name" value="DDE_Tnp_1_6"/>
    <property type="match status" value="1"/>
</dbReference>
<accession>D2DXY0</accession>
<sequence>MPARFVSGDHDTPLLLPPDLRDWVPANHLVHFIMDAVGLLDVSAARVNQRGTGSAQYPPGMMLGLLIYCYATGTFSSRRIERLTYEHVAVRFLCADQHPDHDSICHFRRENGALLESSFGQVLECAARLKVLRVGEVTLALDGTKILANASRHSAVSHGHASAQMVLLEEQVQALLAKAEAADSTPLEDGLTIPEEVARRRERLEQLRTATAVMEARAKARAQEEQAAFEAKAAARAEQEKTTGKKARGRAPKPPEAAPNAKDQFNFTDPESRIMATKDGFQQSYNAQAAVEIESRLIVCQTVTAAANDKEQLVPTLATLSPVVESVAAVLVDSGFYSAAAVAAVEQGGSAEAPAGPTVYAATQREAHGRTVAQLEKHDDPPPPGPGASAQAHMQHRLATKAGRTLYRQRKQTIEPVFGIIKAAMGFRRFSLRGLVQVGTEWTLVALAYNLKRLFHLGAPLAAA</sequence>
<evidence type="ECO:0000259" key="2">
    <source>
        <dbReference type="Pfam" id="PF05598"/>
    </source>
</evidence>
<feature type="region of interest" description="Disordered" evidence="1">
    <location>
        <begin position="230"/>
        <end position="266"/>
    </location>
</feature>
<organism evidence="4">
    <name type="scientific">uncultured Verrucomicrobiota bacterium</name>
    <dbReference type="NCBI Taxonomy" id="156588"/>
    <lineage>
        <taxon>Bacteria</taxon>
        <taxon>Pseudomonadati</taxon>
        <taxon>Verrucomicrobiota</taxon>
        <taxon>environmental samples</taxon>
    </lineage>
</organism>
<evidence type="ECO:0000313" key="4">
    <source>
        <dbReference type="EMBL" id="ACO70953.1"/>
    </source>
</evidence>
<feature type="domain" description="Transposase DDE" evidence="3">
    <location>
        <begin position="389"/>
        <end position="454"/>
    </location>
</feature>
<dbReference type="EMBL" id="FJ872375">
    <property type="protein sequence ID" value="ACO70953.1"/>
    <property type="molecule type" value="Genomic_DNA"/>
</dbReference>
<dbReference type="AlphaFoldDB" id="D2DXY0"/>
<evidence type="ECO:0000259" key="3">
    <source>
        <dbReference type="Pfam" id="PF13751"/>
    </source>
</evidence>
<name>D2DXY0_9BACT</name>
<evidence type="ECO:0000256" key="1">
    <source>
        <dbReference type="SAM" id="MobiDB-lite"/>
    </source>
</evidence>
<feature type="compositionally biased region" description="Basic and acidic residues" evidence="1">
    <location>
        <begin position="233"/>
        <end position="243"/>
    </location>
</feature>
<feature type="domain" description="Transposase InsH N-terminal" evidence="2">
    <location>
        <begin position="19"/>
        <end position="109"/>
    </location>
</feature>